<dbReference type="InterPro" id="IPR011990">
    <property type="entry name" value="TPR-like_helical_dom_sf"/>
</dbReference>
<keyword evidence="3" id="KW-1185">Reference proteome</keyword>
<reference evidence="2" key="1">
    <citation type="submission" date="2021-11" db="EMBL/GenBank/DDBJ databases">
        <authorList>
            <consortium name="Genoscope - CEA"/>
            <person name="William W."/>
        </authorList>
    </citation>
    <scope>NUCLEOTIDE SEQUENCE</scope>
</reference>
<dbReference type="Gene3D" id="1.25.40.10">
    <property type="entry name" value="Tetratricopeptide repeat domain"/>
    <property type="match status" value="1"/>
</dbReference>
<dbReference type="EMBL" id="CAKKNE010000005">
    <property type="protein sequence ID" value="CAH0377974.1"/>
    <property type="molecule type" value="Genomic_DNA"/>
</dbReference>
<evidence type="ECO:0000313" key="2">
    <source>
        <dbReference type="EMBL" id="CAH0377974.1"/>
    </source>
</evidence>
<comment type="caution">
    <text evidence="2">The sequence shown here is derived from an EMBL/GenBank/DDBJ whole genome shotgun (WGS) entry which is preliminary data.</text>
</comment>
<evidence type="ECO:0000256" key="1">
    <source>
        <dbReference type="SAM" id="MobiDB-lite"/>
    </source>
</evidence>
<protein>
    <submittedName>
        <fullName evidence="2">Uncharacterized protein</fullName>
    </submittedName>
</protein>
<sequence>MEAAQPISEAAPRVAPVPSAIETSSILLRHRKNPTCTAAAMAEAFVNAISAALTSNTYGIAGACAPSNGGVVFTNAKKQARLVPAPEFARLAAAYGNAPTEQQKSALVECACRAYVGGAADVPSGWDDAKSRLLPQLWTLSKIRQKQSTLPPGVVLPYCGLHGEDDSTLYDVGVVLVCDFAPEDANNAPSLETVVLSKDIRNWSISWTDALRSALDNLRQRTRRLEASSGFQKRWEHHPSGCGSTLWRDRYDAARCALLPSVVARRKREDGQPEPGAHVCVFAARGLALGSTSKNALGLCYLGDVVHTKIKPTGDMLSAQAYRLVKVKTAPGRKHPLVQKAGEGVTWKWLPYAPAALSGEFSLPTSKDEVEALLECIENGRPCPVFGPTEDQRRFEVRKSAFDGSKAQGNASFQGKDWKGALQSYDRACKVASEAASDRMPLYPDEPRPLAAVHANAALCFMKLAEESEGKQREVLYAQALKRAMSSAEADGTYAKAHDRCAKCFEALGEKEASNESRKLYEACKASDDAVKQDARRAALAARQAKVDAIARRKAAMLRTDDKRSKPPPPPPVSENTAPNPASTFITLDGGAAMQDLGIFDAAPPAPGGLDLDGLGLSSGLSTNFSPFGATSGLSMD</sequence>
<feature type="region of interest" description="Disordered" evidence="1">
    <location>
        <begin position="556"/>
        <end position="586"/>
    </location>
</feature>
<dbReference type="SUPFAM" id="SSF48452">
    <property type="entry name" value="TPR-like"/>
    <property type="match status" value="1"/>
</dbReference>
<dbReference type="Proteomes" id="UP000789595">
    <property type="component" value="Unassembled WGS sequence"/>
</dbReference>
<evidence type="ECO:0000313" key="3">
    <source>
        <dbReference type="Proteomes" id="UP000789595"/>
    </source>
</evidence>
<proteinExistence type="predicted"/>
<feature type="compositionally biased region" description="Polar residues" evidence="1">
    <location>
        <begin position="574"/>
        <end position="586"/>
    </location>
</feature>
<name>A0A8J2WRM9_9STRA</name>
<gene>
    <name evidence="2" type="ORF">PECAL_5P24920</name>
</gene>
<dbReference type="OrthoDB" id="440370at2759"/>
<organism evidence="2 3">
    <name type="scientific">Pelagomonas calceolata</name>
    <dbReference type="NCBI Taxonomy" id="35677"/>
    <lineage>
        <taxon>Eukaryota</taxon>
        <taxon>Sar</taxon>
        <taxon>Stramenopiles</taxon>
        <taxon>Ochrophyta</taxon>
        <taxon>Pelagophyceae</taxon>
        <taxon>Pelagomonadales</taxon>
        <taxon>Pelagomonadaceae</taxon>
        <taxon>Pelagomonas</taxon>
    </lineage>
</organism>
<dbReference type="AlphaFoldDB" id="A0A8J2WRM9"/>
<accession>A0A8J2WRM9</accession>